<keyword evidence="8" id="KW-0539">Nucleus</keyword>
<comment type="subcellular location">
    <subcellularLocation>
        <location evidence="8">Nucleus</location>
    </subcellularLocation>
</comment>
<evidence type="ECO:0000256" key="3">
    <source>
        <dbReference type="ARBA" id="ARBA00022722"/>
    </source>
</evidence>
<dbReference type="Gene3D" id="3.40.1350.10">
    <property type="match status" value="1"/>
</dbReference>
<dbReference type="Pfam" id="PF08774">
    <property type="entry name" value="VRR_NUC"/>
    <property type="match status" value="1"/>
</dbReference>
<dbReference type="GO" id="GO:0046872">
    <property type="term" value="F:metal ion binding"/>
    <property type="evidence" value="ECO:0007669"/>
    <property type="project" value="UniProtKB-KW"/>
</dbReference>
<evidence type="ECO:0000259" key="10">
    <source>
        <dbReference type="SMART" id="SM00990"/>
    </source>
</evidence>
<dbReference type="PANTHER" id="PTHR15749:SF4">
    <property type="entry name" value="FANCONI-ASSOCIATED NUCLEASE 1"/>
    <property type="match status" value="1"/>
</dbReference>
<dbReference type="EC" id="3.1.4.1" evidence="8"/>
<name>L8GS26_ACACF</name>
<keyword evidence="3 8" id="KW-0540">Nuclease</keyword>
<keyword evidence="8" id="KW-0234">DNA repair</keyword>
<dbReference type="GO" id="GO:0017108">
    <property type="term" value="F:5'-flap endonuclease activity"/>
    <property type="evidence" value="ECO:0007669"/>
    <property type="project" value="TreeGrafter"/>
</dbReference>
<evidence type="ECO:0000256" key="1">
    <source>
        <dbReference type="ARBA" id="ARBA00000983"/>
    </source>
</evidence>
<comment type="cofactor">
    <cofactor evidence="8">
        <name>Mg(2+)</name>
        <dbReference type="ChEBI" id="CHEBI:18420"/>
    </cofactor>
    <cofactor evidence="8">
        <name>Mn(2+)</name>
        <dbReference type="ChEBI" id="CHEBI:29035"/>
    </cofactor>
</comment>
<protein>
    <recommendedName>
        <fullName evidence="8">Fanconi-associated nuclease</fullName>
        <ecNumber evidence="8">3.1.4.1</ecNumber>
    </recommendedName>
</protein>
<dbReference type="InterPro" id="IPR014883">
    <property type="entry name" value="VRR_NUC"/>
</dbReference>
<keyword evidence="5 8" id="KW-0378">Hydrolase</keyword>
<sequence length="640" mass="70277">DSHGGGGGETCECYWWRRQGNESRVFPSREALDLYERALALANSLEALGAASSSTPAPAPTPTSSATVSTAAASSRTTNRGIPVSRRAQRRCGPNEGHRSTQHHRSLLETLVVAASFLAHSASSPEQDPYSEIIRLEQKQQLAERSRRKRFSSAAALLDSPFPSILHQLSSAFPLPSLSSFSSSASALQPSPPPQPLFTSSLVPTVPVDARRRLLLLDDGREEGGACAPDDEGGVVDASAADQPFPALFGRSCLRKCASAAVWRACIAERPFLSRFTHGWVLARVLHDGVGVLEKQKKYAEAAACLRLLLSTPFCPGKRGHWWHRLSLNVEHMGRKKHSLILAETALNHDQPSLRLCDQLVLQKRVLKLAKPPLRWNKPSFLTRAAAAPLSSPFPAFSIASLKKPRSTTIYGRLVREEAKPGKKSTFVGHDGSRCTVEELALQYYAQEGRGWAGMHSENGIFKTLFGLLMWDVLFADVPGVFLTPFQVAPMDLATDAFATSRRSLIEQRLQEIRSQSMPKLLAEAWIHYGTQCLGVDWRYSLQHLQVVASCIGGNALANIFQLLAEDYKGWGHGLPDLLLWNEDGTAKLVEVKGPRDQLSAYQQVWLDQLLAVGVDCEVCFVLEHKGPTGHKRKRPSPDD</sequence>
<dbReference type="OrthoDB" id="76364at2759"/>
<comment type="similarity">
    <text evidence="2 8">Belongs to the FAN1 family.</text>
</comment>
<evidence type="ECO:0000256" key="9">
    <source>
        <dbReference type="SAM" id="MobiDB-lite"/>
    </source>
</evidence>
<feature type="region of interest" description="Disordered" evidence="9">
    <location>
        <begin position="51"/>
        <end position="104"/>
    </location>
</feature>
<dbReference type="GO" id="GO:0004528">
    <property type="term" value="F:phosphodiesterase I activity"/>
    <property type="evidence" value="ECO:0007669"/>
    <property type="project" value="UniProtKB-EC"/>
</dbReference>
<dbReference type="CDD" id="cd22326">
    <property type="entry name" value="FAN1-like"/>
    <property type="match status" value="1"/>
</dbReference>
<dbReference type="GeneID" id="14916092"/>
<gene>
    <name evidence="11" type="ORF">ACA1_276330</name>
</gene>
<feature type="compositionally biased region" description="Low complexity" evidence="9">
    <location>
        <begin position="51"/>
        <end position="78"/>
    </location>
</feature>
<evidence type="ECO:0000313" key="12">
    <source>
        <dbReference type="Proteomes" id="UP000011083"/>
    </source>
</evidence>
<dbReference type="GO" id="GO:0070336">
    <property type="term" value="F:flap-structured DNA binding"/>
    <property type="evidence" value="ECO:0007669"/>
    <property type="project" value="TreeGrafter"/>
</dbReference>
<proteinExistence type="inferred from homology"/>
<dbReference type="SMART" id="SM00990">
    <property type="entry name" value="VRR_NUC"/>
    <property type="match status" value="1"/>
</dbReference>
<dbReference type="InterPro" id="IPR049126">
    <property type="entry name" value="FAN1-like_TPR"/>
</dbReference>
<dbReference type="GO" id="GO:0036297">
    <property type="term" value="P:interstrand cross-link repair"/>
    <property type="evidence" value="ECO:0007669"/>
    <property type="project" value="InterPro"/>
</dbReference>
<dbReference type="InterPro" id="IPR033315">
    <property type="entry name" value="Fan1-like"/>
</dbReference>
<dbReference type="GO" id="GO:0008409">
    <property type="term" value="F:5'-3' exonuclease activity"/>
    <property type="evidence" value="ECO:0007669"/>
    <property type="project" value="TreeGrafter"/>
</dbReference>
<keyword evidence="4 8" id="KW-0479">Metal-binding</keyword>
<evidence type="ECO:0000256" key="2">
    <source>
        <dbReference type="ARBA" id="ARBA00005533"/>
    </source>
</evidence>
<dbReference type="AlphaFoldDB" id="L8GS26"/>
<evidence type="ECO:0000256" key="4">
    <source>
        <dbReference type="ARBA" id="ARBA00022723"/>
    </source>
</evidence>
<keyword evidence="7 8" id="KW-0464">Manganese</keyword>
<comment type="catalytic activity">
    <reaction evidence="1 8">
        <text>Hydrolytically removes 5'-nucleotides successively from the 3'-hydroxy termini of 3'-hydroxy-terminated oligonucleotides.</text>
        <dbReference type="EC" id="3.1.4.1"/>
    </reaction>
</comment>
<dbReference type="InterPro" id="IPR011856">
    <property type="entry name" value="tRNA_endonuc-like_dom_sf"/>
</dbReference>
<evidence type="ECO:0000256" key="8">
    <source>
        <dbReference type="RuleBase" id="RU365033"/>
    </source>
</evidence>
<dbReference type="RefSeq" id="XP_004337431.1">
    <property type="nucleotide sequence ID" value="XM_004337383.1"/>
</dbReference>
<dbReference type="InterPro" id="IPR049132">
    <property type="entry name" value="FAN1-like_euk"/>
</dbReference>
<dbReference type="EMBL" id="KB008032">
    <property type="protein sequence ID" value="ELR15418.1"/>
    <property type="molecule type" value="Genomic_DNA"/>
</dbReference>
<keyword evidence="6 8" id="KW-0460">Magnesium</keyword>
<dbReference type="PANTHER" id="PTHR15749">
    <property type="entry name" value="FANCONI-ASSOCIATED NUCLEASE 1"/>
    <property type="match status" value="1"/>
</dbReference>
<dbReference type="KEGG" id="acan:ACA1_276330"/>
<dbReference type="VEuPathDB" id="AmoebaDB:ACA1_500054"/>
<feature type="domain" description="VRR-NUC" evidence="10">
    <location>
        <begin position="518"/>
        <end position="624"/>
    </location>
</feature>
<dbReference type="Proteomes" id="UP000011083">
    <property type="component" value="Unassembled WGS sequence"/>
</dbReference>
<dbReference type="STRING" id="1257118.L8GS26"/>
<keyword evidence="8" id="KW-0227">DNA damage</keyword>
<dbReference type="Pfam" id="PF21170">
    <property type="entry name" value="FAN1_TPR"/>
    <property type="match status" value="1"/>
</dbReference>
<dbReference type="GO" id="GO:0005634">
    <property type="term" value="C:nucleus"/>
    <property type="evidence" value="ECO:0007669"/>
    <property type="project" value="UniProtKB-SubCell"/>
</dbReference>
<evidence type="ECO:0000256" key="5">
    <source>
        <dbReference type="ARBA" id="ARBA00022801"/>
    </source>
</evidence>
<feature type="non-terminal residue" evidence="11">
    <location>
        <position position="640"/>
    </location>
</feature>
<comment type="function">
    <text evidence="8">Nuclease required for the repair of DNA interstrand cross-links (ICL). Acts as a 5'-3' exonuclease that anchors at a cut end of DNA and cleaves DNA successively at every third nucleotide, allowing to excise an ICL from one strand through flanking incisions.</text>
</comment>
<accession>L8GS26</accession>
<reference evidence="11 12" key="1">
    <citation type="journal article" date="2013" name="Genome Biol.">
        <title>Genome of Acanthamoeba castellanii highlights extensive lateral gene transfer and early evolution of tyrosine kinase signaling.</title>
        <authorList>
            <person name="Clarke M."/>
            <person name="Lohan A.J."/>
            <person name="Liu B."/>
            <person name="Lagkouvardos I."/>
            <person name="Roy S."/>
            <person name="Zafar N."/>
            <person name="Bertelli C."/>
            <person name="Schilde C."/>
            <person name="Kianianmomeni A."/>
            <person name="Burglin T.R."/>
            <person name="Frech C."/>
            <person name="Turcotte B."/>
            <person name="Kopec K.O."/>
            <person name="Synnott J.M."/>
            <person name="Choo C."/>
            <person name="Paponov I."/>
            <person name="Finkler A."/>
            <person name="Soon Heng Tan C."/>
            <person name="Hutchins A.P."/>
            <person name="Weinmeier T."/>
            <person name="Rattei T."/>
            <person name="Chu J.S."/>
            <person name="Gimenez G."/>
            <person name="Irimia M."/>
            <person name="Rigden D.J."/>
            <person name="Fitzpatrick D.A."/>
            <person name="Lorenzo-Morales J."/>
            <person name="Bateman A."/>
            <person name="Chiu C.H."/>
            <person name="Tang P."/>
            <person name="Hegemann P."/>
            <person name="Fromm H."/>
            <person name="Raoult D."/>
            <person name="Greub G."/>
            <person name="Miranda-Saavedra D."/>
            <person name="Chen N."/>
            <person name="Nash P."/>
            <person name="Ginger M.L."/>
            <person name="Horn M."/>
            <person name="Schaap P."/>
            <person name="Caler L."/>
            <person name="Loftus B."/>
        </authorList>
    </citation>
    <scope>NUCLEOTIDE SEQUENCE [LARGE SCALE GENOMIC DNA]</scope>
    <source>
        <strain evidence="11 12">Neff</strain>
    </source>
</reference>
<evidence type="ECO:0000256" key="6">
    <source>
        <dbReference type="ARBA" id="ARBA00022842"/>
    </source>
</evidence>
<keyword evidence="12" id="KW-1185">Reference proteome</keyword>
<evidence type="ECO:0000313" key="11">
    <source>
        <dbReference type="EMBL" id="ELR15418.1"/>
    </source>
</evidence>
<organism evidence="11 12">
    <name type="scientific">Acanthamoeba castellanii (strain ATCC 30010 / Neff)</name>
    <dbReference type="NCBI Taxonomy" id="1257118"/>
    <lineage>
        <taxon>Eukaryota</taxon>
        <taxon>Amoebozoa</taxon>
        <taxon>Discosea</taxon>
        <taxon>Longamoebia</taxon>
        <taxon>Centramoebida</taxon>
        <taxon>Acanthamoebidae</taxon>
        <taxon>Acanthamoeba</taxon>
    </lineage>
</organism>
<evidence type="ECO:0000256" key="7">
    <source>
        <dbReference type="ARBA" id="ARBA00023211"/>
    </source>
</evidence>